<reference evidence="1 2" key="1">
    <citation type="submission" date="2017-08" db="EMBL/GenBank/DDBJ databases">
        <title>Phylogenetic analysis of Mycobacterium avium complex whole genomes.</title>
        <authorList>
            <person name="Caverly L.J."/>
            <person name="Spilker T."/>
            <person name="Lipuma J."/>
        </authorList>
    </citation>
    <scope>NUCLEOTIDE SEQUENCE [LARGE SCALE GENOMIC DNA]</scope>
    <source>
        <strain evidence="1 2">FLAC0165</strain>
    </source>
</reference>
<dbReference type="EMBL" id="NSFD01000059">
    <property type="protein sequence ID" value="PBA23599.1"/>
    <property type="molecule type" value="Genomic_DNA"/>
</dbReference>
<dbReference type="RefSeq" id="WP_095795310.1">
    <property type="nucleotide sequence ID" value="NZ_NSFD01000059.1"/>
</dbReference>
<gene>
    <name evidence="1" type="ORF">CKJ66_27535</name>
</gene>
<dbReference type="Proteomes" id="UP000217768">
    <property type="component" value="Unassembled WGS sequence"/>
</dbReference>
<name>A0A2A2ZAV3_MYCAV</name>
<accession>A0A2A2ZAV3</accession>
<proteinExistence type="predicted"/>
<comment type="caution">
    <text evidence="1">The sequence shown here is derived from an EMBL/GenBank/DDBJ whole genome shotgun (WGS) entry which is preliminary data.</text>
</comment>
<organism evidence="1 2">
    <name type="scientific">Mycobacterium avium</name>
    <dbReference type="NCBI Taxonomy" id="1764"/>
    <lineage>
        <taxon>Bacteria</taxon>
        <taxon>Bacillati</taxon>
        <taxon>Actinomycetota</taxon>
        <taxon>Actinomycetes</taxon>
        <taxon>Mycobacteriales</taxon>
        <taxon>Mycobacteriaceae</taxon>
        <taxon>Mycobacterium</taxon>
        <taxon>Mycobacterium avium complex (MAC)</taxon>
    </lineage>
</organism>
<evidence type="ECO:0000313" key="2">
    <source>
        <dbReference type="Proteomes" id="UP000217768"/>
    </source>
</evidence>
<sequence>MTDFTPTTMLTGNRFKDDPDPLWLMTPDELASLPAYCGPNAVVIECITGASLTINQGDTIAERELTDTQRLRFPDGLQLTVTAWGIRGSQLSSLNAAQPE</sequence>
<evidence type="ECO:0000313" key="1">
    <source>
        <dbReference type="EMBL" id="PBA23599.1"/>
    </source>
</evidence>
<dbReference type="AlphaFoldDB" id="A0A2A2ZAV3"/>
<protein>
    <submittedName>
        <fullName evidence="1">Uncharacterized protein</fullName>
    </submittedName>
</protein>